<dbReference type="VEuPathDB" id="AmoebaDB:DICPUDRAFT_85728"/>
<dbReference type="OrthoDB" id="10479055at2759"/>
<name>F0Z6P1_DICPU</name>
<proteinExistence type="predicted"/>
<sequence>MAQSSLKIKKAGSTNKVSKVGLNKKKKQPKSVIAQAKAKMNKKLESTITQKIETEMTSRFKKNNGKLSVLKSQEDPSKKQAAKKK</sequence>
<protein>
    <submittedName>
        <fullName evidence="2">Uncharacterized protein</fullName>
    </submittedName>
</protein>
<evidence type="ECO:0000313" key="2">
    <source>
        <dbReference type="EMBL" id="EGC40344.1"/>
    </source>
</evidence>
<organism evidence="2 3">
    <name type="scientific">Dictyostelium purpureum</name>
    <name type="common">Slime mold</name>
    <dbReference type="NCBI Taxonomy" id="5786"/>
    <lineage>
        <taxon>Eukaryota</taxon>
        <taxon>Amoebozoa</taxon>
        <taxon>Evosea</taxon>
        <taxon>Eumycetozoa</taxon>
        <taxon>Dictyostelia</taxon>
        <taxon>Dictyosteliales</taxon>
        <taxon>Dictyosteliaceae</taxon>
        <taxon>Dictyostelium</taxon>
    </lineage>
</organism>
<reference evidence="3" key="1">
    <citation type="journal article" date="2011" name="Genome Biol.">
        <title>Comparative genomics of the social amoebae Dictyostelium discoideum and Dictyostelium purpureum.</title>
        <authorList>
            <consortium name="US DOE Joint Genome Institute (JGI-PGF)"/>
            <person name="Sucgang R."/>
            <person name="Kuo A."/>
            <person name="Tian X."/>
            <person name="Salerno W."/>
            <person name="Parikh A."/>
            <person name="Feasley C.L."/>
            <person name="Dalin E."/>
            <person name="Tu H."/>
            <person name="Huang E."/>
            <person name="Barry K."/>
            <person name="Lindquist E."/>
            <person name="Shapiro H."/>
            <person name="Bruce D."/>
            <person name="Schmutz J."/>
            <person name="Salamov A."/>
            <person name="Fey P."/>
            <person name="Gaudet P."/>
            <person name="Anjard C."/>
            <person name="Babu M.M."/>
            <person name="Basu S."/>
            <person name="Bushmanova Y."/>
            <person name="van der Wel H."/>
            <person name="Katoh-Kurasawa M."/>
            <person name="Dinh C."/>
            <person name="Coutinho P.M."/>
            <person name="Saito T."/>
            <person name="Elias M."/>
            <person name="Schaap P."/>
            <person name="Kay R.R."/>
            <person name="Henrissat B."/>
            <person name="Eichinger L."/>
            <person name="Rivero F."/>
            <person name="Putnam N.H."/>
            <person name="West C.M."/>
            <person name="Loomis W.F."/>
            <person name="Chisholm R.L."/>
            <person name="Shaulsky G."/>
            <person name="Strassmann J.E."/>
            <person name="Queller D.C."/>
            <person name="Kuspa A."/>
            <person name="Grigoriev I.V."/>
        </authorList>
    </citation>
    <scope>NUCLEOTIDE SEQUENCE [LARGE SCALE GENOMIC DNA]</scope>
    <source>
        <strain evidence="3">QSDP1</strain>
    </source>
</reference>
<dbReference type="Proteomes" id="UP000001064">
    <property type="component" value="Unassembled WGS sequence"/>
</dbReference>
<dbReference type="Pfam" id="PF09495">
    <property type="entry name" value="DUF2462"/>
    <property type="match status" value="1"/>
</dbReference>
<evidence type="ECO:0000256" key="1">
    <source>
        <dbReference type="SAM" id="MobiDB-lite"/>
    </source>
</evidence>
<dbReference type="OMA" id="IESEMQM"/>
<accession>F0Z6P1</accession>
<dbReference type="InterPro" id="IPR019034">
    <property type="entry name" value="UPF0390"/>
</dbReference>
<evidence type="ECO:0000313" key="3">
    <source>
        <dbReference type="Proteomes" id="UP000001064"/>
    </source>
</evidence>
<gene>
    <name evidence="2" type="ORF">DICPUDRAFT_85728</name>
</gene>
<dbReference type="eggNOG" id="ENOG502RI8E">
    <property type="taxonomic scope" value="Eukaryota"/>
</dbReference>
<feature type="region of interest" description="Disordered" evidence="1">
    <location>
        <begin position="1"/>
        <end position="31"/>
    </location>
</feature>
<dbReference type="KEGG" id="dpp:DICPUDRAFT_85728"/>
<dbReference type="AlphaFoldDB" id="F0Z6P1"/>
<dbReference type="InParanoid" id="F0Z6P1"/>
<dbReference type="EMBL" id="GL870943">
    <property type="protein sequence ID" value="EGC40344.1"/>
    <property type="molecule type" value="Genomic_DNA"/>
</dbReference>
<feature type="region of interest" description="Disordered" evidence="1">
    <location>
        <begin position="55"/>
        <end position="85"/>
    </location>
</feature>
<dbReference type="GeneID" id="10503578"/>
<dbReference type="RefSeq" id="XP_003283095.1">
    <property type="nucleotide sequence ID" value="XM_003283047.1"/>
</dbReference>
<keyword evidence="3" id="KW-1185">Reference proteome</keyword>